<protein>
    <submittedName>
        <fullName evidence="1">Uncharacterized protein</fullName>
    </submittedName>
</protein>
<dbReference type="Proteomes" id="UP000314980">
    <property type="component" value="Unassembled WGS sequence"/>
</dbReference>
<proteinExistence type="predicted"/>
<dbReference type="InParanoid" id="A0A4W6DFF9"/>
<dbReference type="AlphaFoldDB" id="A0A4W6DFF9"/>
<accession>A0A4W6DFF9</accession>
<evidence type="ECO:0000313" key="1">
    <source>
        <dbReference type="Ensembl" id="ENSLCAP00010023864.1"/>
    </source>
</evidence>
<organism evidence="1 2">
    <name type="scientific">Lates calcarifer</name>
    <name type="common">Barramundi</name>
    <name type="synonym">Holocentrus calcarifer</name>
    <dbReference type="NCBI Taxonomy" id="8187"/>
    <lineage>
        <taxon>Eukaryota</taxon>
        <taxon>Metazoa</taxon>
        <taxon>Chordata</taxon>
        <taxon>Craniata</taxon>
        <taxon>Vertebrata</taxon>
        <taxon>Euteleostomi</taxon>
        <taxon>Actinopterygii</taxon>
        <taxon>Neopterygii</taxon>
        <taxon>Teleostei</taxon>
        <taxon>Neoteleostei</taxon>
        <taxon>Acanthomorphata</taxon>
        <taxon>Carangaria</taxon>
        <taxon>Carangaria incertae sedis</taxon>
        <taxon>Centropomidae</taxon>
        <taxon>Lates</taxon>
    </lineage>
</organism>
<sequence>MLLLYFTDKIESFPFVPTECLNRVICFTLSLFLLNRATHSVTLPFPLPPPPSSLFLRILKGSLTVPLWFQSGILLMLTSHF</sequence>
<reference evidence="2" key="1">
    <citation type="submission" date="2015-09" db="EMBL/GenBank/DDBJ databases">
        <authorList>
            <person name="Sai Rama Sridatta P."/>
        </authorList>
    </citation>
    <scope>NUCLEOTIDE SEQUENCE [LARGE SCALE GENOMIC DNA]</scope>
</reference>
<evidence type="ECO:0000313" key="2">
    <source>
        <dbReference type="Proteomes" id="UP000314980"/>
    </source>
</evidence>
<name>A0A4W6DFF9_LATCA</name>
<reference evidence="1" key="3">
    <citation type="submission" date="2025-09" db="UniProtKB">
        <authorList>
            <consortium name="Ensembl"/>
        </authorList>
    </citation>
    <scope>IDENTIFICATION</scope>
</reference>
<reference evidence="1" key="2">
    <citation type="submission" date="2025-08" db="UniProtKB">
        <authorList>
            <consortium name="Ensembl"/>
        </authorList>
    </citation>
    <scope>IDENTIFICATION</scope>
</reference>
<keyword evidence="2" id="KW-1185">Reference proteome</keyword>
<dbReference type="Ensembl" id="ENSLCAT00010024385.1">
    <property type="protein sequence ID" value="ENSLCAP00010023864.1"/>
    <property type="gene ID" value="ENSLCAG00010011207.1"/>
</dbReference>